<feature type="transmembrane region" description="Helical" evidence="8">
    <location>
        <begin position="221"/>
        <end position="247"/>
    </location>
</feature>
<dbReference type="GO" id="GO:0005886">
    <property type="term" value="C:plasma membrane"/>
    <property type="evidence" value="ECO:0007669"/>
    <property type="project" value="UniProtKB-SubCell"/>
</dbReference>
<evidence type="ECO:0000256" key="8">
    <source>
        <dbReference type="SAM" id="Phobius"/>
    </source>
</evidence>
<comment type="similarity">
    <text evidence="2">Belongs to the autoinducer-2 exporter (AI-2E) (TC 2.A.86) family.</text>
</comment>
<name>A0A0G0QQX5_9BACT</name>
<comment type="caution">
    <text evidence="9">The sequence shown here is derived from an EMBL/GenBank/DDBJ whole genome shotgun (WGS) entry which is preliminary data.</text>
</comment>
<accession>A0A0G0QQX5</accession>
<evidence type="ECO:0000256" key="1">
    <source>
        <dbReference type="ARBA" id="ARBA00004651"/>
    </source>
</evidence>
<proteinExistence type="inferred from homology"/>
<feature type="transmembrane region" description="Helical" evidence="8">
    <location>
        <begin position="290"/>
        <end position="321"/>
    </location>
</feature>
<evidence type="ECO:0000256" key="4">
    <source>
        <dbReference type="ARBA" id="ARBA00022475"/>
    </source>
</evidence>
<evidence type="ECO:0000256" key="7">
    <source>
        <dbReference type="ARBA" id="ARBA00023136"/>
    </source>
</evidence>
<evidence type="ECO:0000313" key="10">
    <source>
        <dbReference type="Proteomes" id="UP000034215"/>
    </source>
</evidence>
<evidence type="ECO:0000256" key="6">
    <source>
        <dbReference type="ARBA" id="ARBA00022989"/>
    </source>
</evidence>
<keyword evidence="6 8" id="KW-1133">Transmembrane helix</keyword>
<feature type="transmembrane region" description="Helical" evidence="8">
    <location>
        <begin position="65"/>
        <end position="87"/>
    </location>
</feature>
<evidence type="ECO:0000256" key="3">
    <source>
        <dbReference type="ARBA" id="ARBA00022448"/>
    </source>
</evidence>
<evidence type="ECO:0000313" key="9">
    <source>
        <dbReference type="EMBL" id="KKR42543.1"/>
    </source>
</evidence>
<organism evidence="9 10">
    <name type="scientific">Candidatus Woesebacteria bacterium GW2011_GWB1_40_12</name>
    <dbReference type="NCBI Taxonomy" id="1618576"/>
    <lineage>
        <taxon>Bacteria</taxon>
        <taxon>Candidatus Woeseibacteriota</taxon>
    </lineage>
</organism>
<sequence length="329" mass="35760">MDKQVVISFKTILLTFAVVLAGYVIYRLGSVIGIFAVATLLVIAMESVINYFMRLTVFNKPLKRGVAVLISYGLLLLVMIVVGTVGLPPVITQFQKMIAGISQIAQGLNLGDDFSIQLKDFLPQAANVSSELLSVTISVFSNATTLFSIFVIAIYMSLDWKNLKKRFFTLFPERLEDEAEDTFLEVERNVGQWLKGQLLLMLVIGVASFIGLLLLDIRYPLALAMVAGLLEIVPMIGPVLSAVVAAIIGFSDTPVKGVGVIALFIIIQQLENNLLVPKIMQKVSGFSPLIILLALLIGSEFFGVVGAIVAVPTTMIISIILKRVLGRSD</sequence>
<feature type="transmembrane region" description="Helical" evidence="8">
    <location>
        <begin position="198"/>
        <end position="215"/>
    </location>
</feature>
<feature type="transmembrane region" description="Helical" evidence="8">
    <location>
        <begin position="254"/>
        <end position="270"/>
    </location>
</feature>
<keyword evidence="5 8" id="KW-0812">Transmembrane</keyword>
<feature type="transmembrane region" description="Helical" evidence="8">
    <location>
        <begin position="132"/>
        <end position="158"/>
    </location>
</feature>
<keyword evidence="4" id="KW-1003">Cell membrane</keyword>
<dbReference type="InterPro" id="IPR002549">
    <property type="entry name" value="AI-2E-like"/>
</dbReference>
<feature type="transmembrane region" description="Helical" evidence="8">
    <location>
        <begin position="32"/>
        <end position="53"/>
    </location>
</feature>
<evidence type="ECO:0000256" key="5">
    <source>
        <dbReference type="ARBA" id="ARBA00022692"/>
    </source>
</evidence>
<evidence type="ECO:0008006" key="11">
    <source>
        <dbReference type="Google" id="ProtNLM"/>
    </source>
</evidence>
<gene>
    <name evidence="9" type="ORF">UT76_C0021G0042</name>
</gene>
<dbReference type="Pfam" id="PF01594">
    <property type="entry name" value="AI-2E_transport"/>
    <property type="match status" value="1"/>
</dbReference>
<keyword evidence="7 8" id="KW-0472">Membrane</keyword>
<keyword evidence="3" id="KW-0813">Transport</keyword>
<feature type="transmembrane region" description="Helical" evidence="8">
    <location>
        <begin position="7"/>
        <end position="26"/>
    </location>
</feature>
<dbReference type="PANTHER" id="PTHR21716">
    <property type="entry name" value="TRANSMEMBRANE PROTEIN"/>
    <property type="match status" value="1"/>
</dbReference>
<reference evidence="9 10" key="1">
    <citation type="journal article" date="2015" name="Nature">
        <title>rRNA introns, odd ribosomes, and small enigmatic genomes across a large radiation of phyla.</title>
        <authorList>
            <person name="Brown C.T."/>
            <person name="Hug L.A."/>
            <person name="Thomas B.C."/>
            <person name="Sharon I."/>
            <person name="Castelle C.J."/>
            <person name="Singh A."/>
            <person name="Wilkins M.J."/>
            <person name="Williams K.H."/>
            <person name="Banfield J.F."/>
        </authorList>
    </citation>
    <scope>NUCLEOTIDE SEQUENCE [LARGE SCALE GENOMIC DNA]</scope>
</reference>
<comment type="subcellular location">
    <subcellularLocation>
        <location evidence="1">Cell membrane</location>
        <topology evidence="1">Multi-pass membrane protein</topology>
    </subcellularLocation>
</comment>
<dbReference type="EMBL" id="LBYA01000021">
    <property type="protein sequence ID" value="KKR42543.1"/>
    <property type="molecule type" value="Genomic_DNA"/>
</dbReference>
<dbReference type="Proteomes" id="UP000034215">
    <property type="component" value="Unassembled WGS sequence"/>
</dbReference>
<dbReference type="GO" id="GO:0055085">
    <property type="term" value="P:transmembrane transport"/>
    <property type="evidence" value="ECO:0007669"/>
    <property type="project" value="TreeGrafter"/>
</dbReference>
<protein>
    <recommendedName>
        <fullName evidence="11">Permease</fullName>
    </recommendedName>
</protein>
<evidence type="ECO:0000256" key="2">
    <source>
        <dbReference type="ARBA" id="ARBA00009773"/>
    </source>
</evidence>
<dbReference type="PANTHER" id="PTHR21716:SF53">
    <property type="entry name" value="PERMEASE PERM-RELATED"/>
    <property type="match status" value="1"/>
</dbReference>
<dbReference type="AlphaFoldDB" id="A0A0G0QQX5"/>